<dbReference type="Pfam" id="PF12937">
    <property type="entry name" value="F-box-like"/>
    <property type="match status" value="1"/>
</dbReference>
<dbReference type="AlphaFoldDB" id="A0A443SQB4"/>
<evidence type="ECO:0000259" key="2">
    <source>
        <dbReference type="PROSITE" id="PS50181"/>
    </source>
</evidence>
<organism evidence="3 4">
    <name type="scientific">Leptotrombidium deliense</name>
    <dbReference type="NCBI Taxonomy" id="299467"/>
    <lineage>
        <taxon>Eukaryota</taxon>
        <taxon>Metazoa</taxon>
        <taxon>Ecdysozoa</taxon>
        <taxon>Arthropoda</taxon>
        <taxon>Chelicerata</taxon>
        <taxon>Arachnida</taxon>
        <taxon>Acari</taxon>
        <taxon>Acariformes</taxon>
        <taxon>Trombidiformes</taxon>
        <taxon>Prostigmata</taxon>
        <taxon>Anystina</taxon>
        <taxon>Parasitengona</taxon>
        <taxon>Trombiculoidea</taxon>
        <taxon>Trombiculidae</taxon>
        <taxon>Leptotrombidium</taxon>
    </lineage>
</organism>
<evidence type="ECO:0000256" key="1">
    <source>
        <dbReference type="SAM" id="Phobius"/>
    </source>
</evidence>
<dbReference type="InterPro" id="IPR036047">
    <property type="entry name" value="F-box-like_dom_sf"/>
</dbReference>
<feature type="domain" description="F-box" evidence="2">
    <location>
        <begin position="107"/>
        <end position="153"/>
    </location>
</feature>
<dbReference type="EMBL" id="NCKV01000791">
    <property type="protein sequence ID" value="RWS29730.1"/>
    <property type="molecule type" value="Genomic_DNA"/>
</dbReference>
<dbReference type="PROSITE" id="PS50181">
    <property type="entry name" value="FBOX"/>
    <property type="match status" value="1"/>
</dbReference>
<dbReference type="InterPro" id="IPR047118">
    <property type="entry name" value="Fbxo7"/>
</dbReference>
<dbReference type="CDD" id="cd09917">
    <property type="entry name" value="F-box_SF"/>
    <property type="match status" value="1"/>
</dbReference>
<comment type="caution">
    <text evidence="3">The sequence shown here is derived from an EMBL/GenBank/DDBJ whole genome shotgun (WGS) entry which is preliminary data.</text>
</comment>
<keyword evidence="1" id="KW-1133">Transmembrane helix</keyword>
<gene>
    <name evidence="3" type="ORF">B4U80_13641</name>
</gene>
<sequence>MDHNLFTETFNAIFEEYGFKLVSNKFSEWRHELCYSRNCMSSRGKCYLGLVDYIAILMSSTIIICRGFVRHERDQTITLRLNLSHDLVSNCNKFRKEFVVKLLELVAIRIDNLPLEIKHRLLRFLSVRDFLNMAAVNKTWNECCATQLLWKKMFKRDFKSIYSTTDTTENWKQRYKSEYLKAKENSATILTHSGPGRGSPLYPLHDPDDFWFE</sequence>
<dbReference type="OrthoDB" id="6412117at2759"/>
<name>A0A443SQB4_9ACAR</name>
<dbReference type="PANTHER" id="PTHR15537">
    <property type="entry name" value="F-BOX ONLY PROTEIN 7"/>
    <property type="match status" value="1"/>
</dbReference>
<dbReference type="SUPFAM" id="SSF81383">
    <property type="entry name" value="F-box domain"/>
    <property type="match status" value="1"/>
</dbReference>
<dbReference type="VEuPathDB" id="VectorBase:LDEU002311"/>
<dbReference type="SMART" id="SM00256">
    <property type="entry name" value="FBOX"/>
    <property type="match status" value="1"/>
</dbReference>
<keyword evidence="1" id="KW-0472">Membrane</keyword>
<dbReference type="PANTHER" id="PTHR15537:SF2">
    <property type="entry name" value="F-BOX ONLY PROTEIN 7"/>
    <property type="match status" value="1"/>
</dbReference>
<dbReference type="Gene3D" id="1.20.1280.50">
    <property type="match status" value="1"/>
</dbReference>
<evidence type="ECO:0000313" key="3">
    <source>
        <dbReference type="EMBL" id="RWS29730.1"/>
    </source>
</evidence>
<keyword evidence="4" id="KW-1185">Reference proteome</keyword>
<evidence type="ECO:0000313" key="4">
    <source>
        <dbReference type="Proteomes" id="UP000288716"/>
    </source>
</evidence>
<dbReference type="InterPro" id="IPR001810">
    <property type="entry name" value="F-box_dom"/>
</dbReference>
<dbReference type="STRING" id="299467.A0A443SQB4"/>
<feature type="transmembrane region" description="Helical" evidence="1">
    <location>
        <begin position="46"/>
        <end position="69"/>
    </location>
</feature>
<accession>A0A443SQB4</accession>
<reference evidence="3 4" key="1">
    <citation type="journal article" date="2018" name="Gigascience">
        <title>Genomes of trombidid mites reveal novel predicted allergens and laterally-transferred genes associated with secondary metabolism.</title>
        <authorList>
            <person name="Dong X."/>
            <person name="Chaisiri K."/>
            <person name="Xia D."/>
            <person name="Armstrong S.D."/>
            <person name="Fang Y."/>
            <person name="Donnelly M.J."/>
            <person name="Kadowaki T."/>
            <person name="McGarry J.W."/>
            <person name="Darby A.C."/>
            <person name="Makepeace B.L."/>
        </authorList>
    </citation>
    <scope>NUCLEOTIDE SEQUENCE [LARGE SCALE GENOMIC DNA]</scope>
    <source>
        <strain evidence="3">UoL-UT</strain>
    </source>
</reference>
<dbReference type="GO" id="GO:1903599">
    <property type="term" value="P:positive regulation of autophagy of mitochondrion"/>
    <property type="evidence" value="ECO:0007669"/>
    <property type="project" value="TreeGrafter"/>
</dbReference>
<keyword evidence="1" id="KW-0812">Transmembrane</keyword>
<dbReference type="GO" id="GO:0019901">
    <property type="term" value="F:protein kinase binding"/>
    <property type="evidence" value="ECO:0007669"/>
    <property type="project" value="InterPro"/>
</dbReference>
<dbReference type="Proteomes" id="UP000288716">
    <property type="component" value="Unassembled WGS sequence"/>
</dbReference>
<proteinExistence type="predicted"/>
<protein>
    <submittedName>
        <fullName evidence="3">F-box only protein 7-like protein</fullName>
    </submittedName>
</protein>